<feature type="domain" description="Glucose-methanol-choline oxidoreductase N-terminal" evidence="5">
    <location>
        <begin position="273"/>
        <end position="287"/>
    </location>
</feature>
<dbReference type="Gene3D" id="3.30.560.10">
    <property type="entry name" value="Glucose Oxidase, domain 3"/>
    <property type="match status" value="1"/>
</dbReference>
<dbReference type="GO" id="GO:0016614">
    <property type="term" value="F:oxidoreductase activity, acting on CH-OH group of donors"/>
    <property type="evidence" value="ECO:0007669"/>
    <property type="project" value="InterPro"/>
</dbReference>
<dbReference type="AlphaFoldDB" id="A0AAW2HAD0"/>
<feature type="domain" description="Glucose-methanol-choline oxidoreductase N-terminal" evidence="4">
    <location>
        <begin position="96"/>
        <end position="119"/>
    </location>
</feature>
<dbReference type="Pfam" id="PF00732">
    <property type="entry name" value="GMC_oxred_N"/>
    <property type="match status" value="1"/>
</dbReference>
<feature type="binding site" evidence="2">
    <location>
        <position position="102"/>
    </location>
    <ligand>
        <name>FAD</name>
        <dbReference type="ChEBI" id="CHEBI:57692"/>
    </ligand>
</feature>
<name>A0AAW2HAD0_9NEOP</name>
<dbReference type="Pfam" id="PF05199">
    <property type="entry name" value="GMC_oxred_C"/>
    <property type="match status" value="1"/>
</dbReference>
<comment type="similarity">
    <text evidence="1 3">Belongs to the GMC oxidoreductase family.</text>
</comment>
<dbReference type="GO" id="GO:0050660">
    <property type="term" value="F:flavin adenine dinucleotide binding"/>
    <property type="evidence" value="ECO:0007669"/>
    <property type="project" value="InterPro"/>
</dbReference>
<dbReference type="InterPro" id="IPR000172">
    <property type="entry name" value="GMC_OxRdtase_N"/>
</dbReference>
<dbReference type="PROSITE" id="PS00623">
    <property type="entry name" value="GMC_OXRED_1"/>
    <property type="match status" value="1"/>
</dbReference>
<evidence type="ECO:0000313" key="6">
    <source>
        <dbReference type="EMBL" id="KAL0266692.1"/>
    </source>
</evidence>
<reference evidence="6" key="1">
    <citation type="journal article" date="2024" name="Gigascience">
        <title>Chromosome-level genome of the poultry shaft louse Menopon gallinae provides insight into the host-switching and adaptive evolution of parasitic lice.</title>
        <authorList>
            <person name="Xu Y."/>
            <person name="Ma L."/>
            <person name="Liu S."/>
            <person name="Liang Y."/>
            <person name="Liu Q."/>
            <person name="He Z."/>
            <person name="Tian L."/>
            <person name="Duan Y."/>
            <person name="Cai W."/>
            <person name="Li H."/>
            <person name="Song F."/>
        </authorList>
    </citation>
    <scope>NUCLEOTIDE SEQUENCE</scope>
    <source>
        <strain evidence="6">Cailab_2023a</strain>
    </source>
</reference>
<dbReference type="SUPFAM" id="SSF54373">
    <property type="entry name" value="FAD-linked reductases, C-terminal domain"/>
    <property type="match status" value="1"/>
</dbReference>
<protein>
    <recommendedName>
        <fullName evidence="4 5">Glucose-methanol-choline oxidoreductase N-terminal domain-containing protein</fullName>
    </recommendedName>
</protein>
<dbReference type="InterPro" id="IPR007867">
    <property type="entry name" value="GMC_OxRtase_C"/>
</dbReference>
<gene>
    <name evidence="6" type="ORF">PYX00_009166</name>
</gene>
<dbReference type="PIRSF" id="PIRSF000137">
    <property type="entry name" value="Alcohol_oxidase"/>
    <property type="match status" value="1"/>
</dbReference>
<evidence type="ECO:0000259" key="5">
    <source>
        <dbReference type="PROSITE" id="PS00624"/>
    </source>
</evidence>
<organism evidence="6">
    <name type="scientific">Menopon gallinae</name>
    <name type="common">poultry shaft louse</name>
    <dbReference type="NCBI Taxonomy" id="328185"/>
    <lineage>
        <taxon>Eukaryota</taxon>
        <taxon>Metazoa</taxon>
        <taxon>Ecdysozoa</taxon>
        <taxon>Arthropoda</taxon>
        <taxon>Hexapoda</taxon>
        <taxon>Insecta</taxon>
        <taxon>Pterygota</taxon>
        <taxon>Neoptera</taxon>
        <taxon>Paraneoptera</taxon>
        <taxon>Psocodea</taxon>
        <taxon>Troctomorpha</taxon>
        <taxon>Phthiraptera</taxon>
        <taxon>Amblycera</taxon>
        <taxon>Menoponidae</taxon>
        <taxon>Menopon</taxon>
    </lineage>
</organism>
<dbReference type="SUPFAM" id="SSF51905">
    <property type="entry name" value="FAD/NAD(P)-binding domain"/>
    <property type="match status" value="1"/>
</dbReference>
<comment type="caution">
    <text evidence="6">The sequence shown here is derived from an EMBL/GenBank/DDBJ whole genome shotgun (WGS) entry which is preliminary data.</text>
</comment>
<evidence type="ECO:0000259" key="4">
    <source>
        <dbReference type="PROSITE" id="PS00623"/>
    </source>
</evidence>
<dbReference type="PROSITE" id="PS00624">
    <property type="entry name" value="GMC_OXRED_2"/>
    <property type="match status" value="1"/>
</dbReference>
<dbReference type="EMBL" id="JARGDH010000005">
    <property type="protein sequence ID" value="KAL0266692.1"/>
    <property type="molecule type" value="Genomic_DNA"/>
</dbReference>
<dbReference type="PANTHER" id="PTHR11552:SF227">
    <property type="entry name" value="GLUCOSE DEHYDROGENASE [FAD, QUINONE]-LIKE PROTEIN"/>
    <property type="match status" value="1"/>
</dbReference>
<proteinExistence type="inferred from homology"/>
<evidence type="ECO:0000256" key="3">
    <source>
        <dbReference type="RuleBase" id="RU003968"/>
    </source>
</evidence>
<dbReference type="PANTHER" id="PTHR11552">
    <property type="entry name" value="GLUCOSE-METHANOL-CHOLINE GMC OXIDOREDUCTASE"/>
    <property type="match status" value="1"/>
</dbReference>
<accession>A0AAW2HAD0</accession>
<dbReference type="InterPro" id="IPR012132">
    <property type="entry name" value="GMC_OxRdtase"/>
</dbReference>
<feature type="binding site" evidence="2">
    <location>
        <position position="236"/>
    </location>
    <ligand>
        <name>FAD</name>
        <dbReference type="ChEBI" id="CHEBI:57692"/>
    </ligand>
</feature>
<evidence type="ECO:0000256" key="1">
    <source>
        <dbReference type="ARBA" id="ARBA00010790"/>
    </source>
</evidence>
<comment type="cofactor">
    <cofactor evidence="2">
        <name>FAD</name>
        <dbReference type="ChEBI" id="CHEBI:57692"/>
    </cofactor>
</comment>
<keyword evidence="2 3" id="KW-0274">FAD</keyword>
<dbReference type="InterPro" id="IPR036188">
    <property type="entry name" value="FAD/NAD-bd_sf"/>
</dbReference>
<keyword evidence="3" id="KW-0285">Flavoprotein</keyword>
<dbReference type="Gene3D" id="3.50.50.60">
    <property type="entry name" value="FAD/NAD(P)-binding domain"/>
    <property type="match status" value="1"/>
</dbReference>
<evidence type="ECO:0000256" key="2">
    <source>
        <dbReference type="PIRSR" id="PIRSR000137-2"/>
    </source>
</evidence>
<sequence>MKTETSYFKDSKLLPEYDFIVVGSGPGGAVVANRLSEVPHWNVLLLEAGNEESIILDVPLFAGFCQFTQFNWGFQAERQEGACLGLSGEKCRWPRGKSLGGTSSINYMIYTRGNRADYDIWAENGNEGWSYEEVLPYFVRMENNIIPELQNASFHGRGGPLHVERIPYRTKLAQSFIEGGIELGYKEINYNNGDIQSGFSLVQEMMRNGHRMSASKAYLRPIKNRPNLHISTASRVTKVLIDPATKTAYGVNVVKKRRTYSVRARKEVILSAGALGSPQLLMLSGIGPQSHLRELGIPVLQDLNVGQNLQEHVSYCGLTFLVNSTVGLHVDRLSNPSVLFDYFNRGKGALTIPGGVEGLAYLNTKHNDDQRGRPDIELVFASGSLTADNGGATRRGLGITSEIYNRAFRPVEGRDSWTIVPVVLRPKSRGYVKLKSRNPWNWPLFYIKYFEKEQDLDTIVEGIKMAIDVSQTAAFQRYGSYLNHLPIPGCTSHEQNSDDYWKCAVRHLTMTIHQLTGTCKMGPPSDPDAVVSPELKVYGINNLRVVDESVIPESITGHPTAPAFMIGEKASDMIKNSWFTTYEKENFGEDMESNMVRRRRLHLR</sequence>